<dbReference type="AlphaFoldDB" id="F8FNF8"/>
<dbReference type="InterPro" id="IPR051552">
    <property type="entry name" value="HptR"/>
</dbReference>
<evidence type="ECO:0000256" key="4">
    <source>
        <dbReference type="ARBA" id="ARBA00023012"/>
    </source>
</evidence>
<feature type="modified residue" description="4-aspartylphosphate" evidence="8">
    <location>
        <position position="56"/>
    </location>
</feature>
<dbReference type="EMBL" id="CP002869">
    <property type="protein sequence ID" value="AEI38995.1"/>
    <property type="molecule type" value="Genomic_DNA"/>
</dbReference>
<proteinExistence type="predicted"/>
<dbReference type="Gene3D" id="1.10.10.60">
    <property type="entry name" value="Homeodomain-like"/>
    <property type="match status" value="2"/>
</dbReference>
<gene>
    <name evidence="11" type="primary">yesN</name>
    <name evidence="11" type="ordered locus">KNP414_00370</name>
</gene>
<dbReference type="GO" id="GO:0000160">
    <property type="term" value="P:phosphorelay signal transduction system"/>
    <property type="evidence" value="ECO:0007669"/>
    <property type="project" value="UniProtKB-KW"/>
</dbReference>
<dbReference type="KEGG" id="pms:KNP414_00370"/>
<feature type="domain" description="Response regulatory" evidence="10">
    <location>
        <begin position="4"/>
        <end position="121"/>
    </location>
</feature>
<dbReference type="InterPro" id="IPR011006">
    <property type="entry name" value="CheY-like_superfamily"/>
</dbReference>
<comment type="subcellular location">
    <subcellularLocation>
        <location evidence="1">Cytoplasm</location>
    </subcellularLocation>
</comment>
<dbReference type="PANTHER" id="PTHR42713">
    <property type="entry name" value="HISTIDINE KINASE-RELATED"/>
    <property type="match status" value="1"/>
</dbReference>
<evidence type="ECO:0000313" key="11">
    <source>
        <dbReference type="EMBL" id="AEI38995.1"/>
    </source>
</evidence>
<dbReference type="HOGENOM" id="CLU_000445_5_0_9"/>
<evidence type="ECO:0000256" key="8">
    <source>
        <dbReference type="PROSITE-ProRule" id="PRU00169"/>
    </source>
</evidence>
<dbReference type="SMART" id="SM00448">
    <property type="entry name" value="REC"/>
    <property type="match status" value="1"/>
</dbReference>
<keyword evidence="3 8" id="KW-0597">Phosphoprotein</keyword>
<evidence type="ECO:0000256" key="5">
    <source>
        <dbReference type="ARBA" id="ARBA00023015"/>
    </source>
</evidence>
<feature type="domain" description="HTH araC/xylS-type" evidence="9">
    <location>
        <begin position="427"/>
        <end position="524"/>
    </location>
</feature>
<dbReference type="PANTHER" id="PTHR42713:SF3">
    <property type="entry name" value="TRANSCRIPTIONAL REGULATORY PROTEIN HPTR"/>
    <property type="match status" value="1"/>
</dbReference>
<keyword evidence="2" id="KW-0963">Cytoplasm</keyword>
<evidence type="ECO:0000256" key="1">
    <source>
        <dbReference type="ARBA" id="ARBA00004496"/>
    </source>
</evidence>
<dbReference type="InterPro" id="IPR009057">
    <property type="entry name" value="Homeodomain-like_sf"/>
</dbReference>
<evidence type="ECO:0000313" key="12">
    <source>
        <dbReference type="Proteomes" id="UP000006620"/>
    </source>
</evidence>
<evidence type="ECO:0000256" key="7">
    <source>
        <dbReference type="ARBA" id="ARBA00023163"/>
    </source>
</evidence>
<keyword evidence="5" id="KW-0805">Transcription regulation</keyword>
<dbReference type="GO" id="GO:0003700">
    <property type="term" value="F:DNA-binding transcription factor activity"/>
    <property type="evidence" value="ECO:0007669"/>
    <property type="project" value="InterPro"/>
</dbReference>
<dbReference type="InterPro" id="IPR018060">
    <property type="entry name" value="HTH_AraC"/>
</dbReference>
<dbReference type="SUPFAM" id="SSF46689">
    <property type="entry name" value="Homeodomain-like"/>
    <property type="match status" value="2"/>
</dbReference>
<organism evidence="11 12">
    <name type="scientific">Paenibacillus mucilaginosus (strain KNP414)</name>
    <dbReference type="NCBI Taxonomy" id="1036673"/>
    <lineage>
        <taxon>Bacteria</taxon>
        <taxon>Bacillati</taxon>
        <taxon>Bacillota</taxon>
        <taxon>Bacilli</taxon>
        <taxon>Bacillales</taxon>
        <taxon>Paenibacillaceae</taxon>
        <taxon>Paenibacillus</taxon>
    </lineage>
</organism>
<dbReference type="InterPro" id="IPR001789">
    <property type="entry name" value="Sig_transdc_resp-reg_receiver"/>
</dbReference>
<dbReference type="Proteomes" id="UP000006620">
    <property type="component" value="Chromosome"/>
</dbReference>
<reference evidence="12" key="1">
    <citation type="submission" date="2011-06" db="EMBL/GenBank/DDBJ databases">
        <title>Complete genome sequence of Paenibacillus mucilaginosus KNP414.</title>
        <authorList>
            <person name="Wang J."/>
            <person name="Hu S."/>
            <person name="Hu X."/>
            <person name="Zhang B."/>
            <person name="Dong D."/>
            <person name="Zhang S."/>
            <person name="Zhao K."/>
            <person name="Wu D."/>
        </authorList>
    </citation>
    <scope>NUCLEOTIDE SEQUENCE [LARGE SCALE GENOMIC DNA]</scope>
    <source>
        <strain evidence="12">KNP414</strain>
    </source>
</reference>
<keyword evidence="7" id="KW-0804">Transcription</keyword>
<dbReference type="PATRIC" id="fig|1036673.3.peg.324"/>
<reference evidence="11 12" key="2">
    <citation type="journal article" date="2013" name="Genome Announc.">
        <title>Genome Sequence of Growth-Improving Paenibacillus mucilaginosus Strain KNP414.</title>
        <authorList>
            <person name="Lu J.J."/>
            <person name="Wang J.F."/>
            <person name="Hu X.F."/>
        </authorList>
    </citation>
    <scope>NUCLEOTIDE SEQUENCE [LARGE SCALE GENOMIC DNA]</scope>
    <source>
        <strain evidence="11 12">KNP414</strain>
    </source>
</reference>
<sequence length="536" mass="58095">MMKKVVIVDDELAIRKGLRTLIDWERYGFEVAGDAANGREGLRLHAELAPDLMVVDIKMPGMDGLQLLGEIRKTDPVCRFLVLSGYADFQYAKQAIGCGVNGYMLKPVDEEEMHRELERIAAEMEDKAQTARLSRSKRREELLRAVLHGGAAAEGVGPEELEELTGGQGRICGILLLAVSSSASAGAGGAPTAAEAYGTAKSWLTEAFDTCGCGFVFPAEPYIGLLLYENPGMPKVRQRLYDELSEGLGALGLTFTAAAGPAAGSPEGLAASYAGACRLLGQRFLLGGAEIHTRLGAEVEELLAAEAEPAEKAAAAAEKSAEKLYFALDLGDKEGVRDALAEAGRWMLRQDPAEQAVKTQFAQLITVVLGKLSADGTAGMPRVQEGMPVVTGIYEQPSYQDLLRYVGSAFDKLIDAAGSTSSEPVLKQMLHFIQRHYSENLKLETLAELFKYNSGYLGKLFKNYTGDSFHTYLDKVRIRRAIELLGEGLKVHQVAQLVGYANVDYFHSKFKKYVGMPPSAYKEKPQRAEVKVGGNV</sequence>
<dbReference type="Pfam" id="PF12833">
    <property type="entry name" value="HTH_18"/>
    <property type="match status" value="1"/>
</dbReference>
<evidence type="ECO:0000256" key="3">
    <source>
        <dbReference type="ARBA" id="ARBA00022553"/>
    </source>
</evidence>
<dbReference type="PROSITE" id="PS01124">
    <property type="entry name" value="HTH_ARAC_FAMILY_2"/>
    <property type="match status" value="1"/>
</dbReference>
<dbReference type="InterPro" id="IPR018062">
    <property type="entry name" value="HTH_AraC-typ_CS"/>
</dbReference>
<keyword evidence="6" id="KW-0238">DNA-binding</keyword>
<protein>
    <submittedName>
        <fullName evidence="11">YesN</fullName>
    </submittedName>
</protein>
<dbReference type="GO" id="GO:0043565">
    <property type="term" value="F:sequence-specific DNA binding"/>
    <property type="evidence" value="ECO:0007669"/>
    <property type="project" value="InterPro"/>
</dbReference>
<dbReference type="GO" id="GO:0005737">
    <property type="term" value="C:cytoplasm"/>
    <property type="evidence" value="ECO:0007669"/>
    <property type="project" value="UniProtKB-SubCell"/>
</dbReference>
<dbReference type="Pfam" id="PF00072">
    <property type="entry name" value="Response_reg"/>
    <property type="match status" value="1"/>
</dbReference>
<dbReference type="Gene3D" id="3.40.50.2300">
    <property type="match status" value="1"/>
</dbReference>
<evidence type="ECO:0000256" key="6">
    <source>
        <dbReference type="ARBA" id="ARBA00023125"/>
    </source>
</evidence>
<evidence type="ECO:0000259" key="9">
    <source>
        <dbReference type="PROSITE" id="PS01124"/>
    </source>
</evidence>
<dbReference type="SUPFAM" id="SSF52172">
    <property type="entry name" value="CheY-like"/>
    <property type="match status" value="1"/>
</dbReference>
<keyword evidence="4" id="KW-0902">Two-component regulatory system</keyword>
<dbReference type="CDD" id="cd17536">
    <property type="entry name" value="REC_YesN-like"/>
    <property type="match status" value="1"/>
</dbReference>
<dbReference type="PROSITE" id="PS50110">
    <property type="entry name" value="RESPONSE_REGULATORY"/>
    <property type="match status" value="1"/>
</dbReference>
<name>F8FNF8_PAEMK</name>
<dbReference type="PROSITE" id="PS00041">
    <property type="entry name" value="HTH_ARAC_FAMILY_1"/>
    <property type="match status" value="1"/>
</dbReference>
<accession>F8FNF8</accession>
<evidence type="ECO:0000256" key="2">
    <source>
        <dbReference type="ARBA" id="ARBA00022490"/>
    </source>
</evidence>
<dbReference type="SMART" id="SM00342">
    <property type="entry name" value="HTH_ARAC"/>
    <property type="match status" value="1"/>
</dbReference>
<evidence type="ECO:0000259" key="10">
    <source>
        <dbReference type="PROSITE" id="PS50110"/>
    </source>
</evidence>